<evidence type="ECO:0000313" key="8">
    <source>
        <dbReference type="Proteomes" id="UP000008237"/>
    </source>
</evidence>
<evidence type="ECO:0000256" key="1">
    <source>
        <dbReference type="ARBA" id="ARBA00004123"/>
    </source>
</evidence>
<comment type="subcellular location">
    <subcellularLocation>
        <location evidence="2">Cytoplasm</location>
        <location evidence="2">Cytosol</location>
    </subcellularLocation>
    <subcellularLocation>
        <location evidence="1">Nucleus</location>
    </subcellularLocation>
</comment>
<accession>E2BIY9</accession>
<gene>
    <name evidence="7" type="ORF">EAI_13827</name>
</gene>
<feature type="domain" description="AIMP2 thioredoxin-like" evidence="6">
    <location>
        <begin position="20"/>
        <end position="92"/>
    </location>
</feature>
<dbReference type="STRING" id="610380.E2BIY9"/>
<evidence type="ECO:0000256" key="2">
    <source>
        <dbReference type="ARBA" id="ARBA00004514"/>
    </source>
</evidence>
<dbReference type="OrthoDB" id="424586at2759"/>
<evidence type="ECO:0000256" key="5">
    <source>
        <dbReference type="ARBA" id="ARBA00023242"/>
    </source>
</evidence>
<dbReference type="PANTHER" id="PTHR13438">
    <property type="entry name" value="AMINOACYL TRNA SYNTHASE COMPLEX-INTERACTING MULTIFUNCTIONAL PROTEIN"/>
    <property type="match status" value="1"/>
</dbReference>
<protein>
    <submittedName>
        <fullName evidence="7">Probable multisynthetase complex auxiliary component p38</fullName>
    </submittedName>
</protein>
<sequence length="210" mass="24504">MRKKILSEILCEKEPIEVSLVLNINPWKPPYSIYALQKLWKDTNIIVKSYVHSTIVGRVPIDFSSNTHPGVNNVVNLNIIFKAVNDVEVVTNLLRYPLLGEVNFLRYLSRLIKTHNYEKDFASACTIDNILDLCCRVRSQTIRDKTDEALSILYQELEHTRWNGRDEPSIADMAAWSTVKQFSSNRRLPQIIQRWYEICEKTFMDDASRR</sequence>
<dbReference type="EMBL" id="GL448543">
    <property type="protein sequence ID" value="EFN84334.1"/>
    <property type="molecule type" value="Genomic_DNA"/>
</dbReference>
<keyword evidence="3" id="KW-0963">Cytoplasm</keyword>
<dbReference type="InParanoid" id="E2BIY9"/>
<dbReference type="PANTHER" id="PTHR13438:SF2">
    <property type="entry name" value="AMINOACYL TRNA SYNTHASE COMPLEX-INTERACTING MULTIFUNCTIONAL PROTEIN 2"/>
    <property type="match status" value="1"/>
</dbReference>
<dbReference type="InterPro" id="IPR042360">
    <property type="entry name" value="AIMP2"/>
</dbReference>
<dbReference type="GO" id="GO:0005634">
    <property type="term" value="C:nucleus"/>
    <property type="evidence" value="ECO:0007669"/>
    <property type="project" value="UniProtKB-SubCell"/>
</dbReference>
<keyword evidence="8" id="KW-1185">Reference proteome</keyword>
<dbReference type="AlphaFoldDB" id="E2BIY9"/>
<dbReference type="InterPro" id="IPR036282">
    <property type="entry name" value="Glutathione-S-Trfase_C_sf"/>
</dbReference>
<evidence type="ECO:0000256" key="4">
    <source>
        <dbReference type="ARBA" id="ARBA00022917"/>
    </source>
</evidence>
<evidence type="ECO:0000259" key="6">
    <source>
        <dbReference type="Pfam" id="PF18569"/>
    </source>
</evidence>
<evidence type="ECO:0000256" key="3">
    <source>
        <dbReference type="ARBA" id="ARBA00022490"/>
    </source>
</evidence>
<dbReference type="Proteomes" id="UP000008237">
    <property type="component" value="Unassembled WGS sequence"/>
</dbReference>
<dbReference type="GO" id="GO:0017101">
    <property type="term" value="C:aminoacyl-tRNA synthetase multienzyme complex"/>
    <property type="evidence" value="ECO:0007669"/>
    <property type="project" value="InterPro"/>
</dbReference>
<dbReference type="Gene3D" id="1.20.1050.130">
    <property type="match status" value="1"/>
</dbReference>
<proteinExistence type="predicted"/>
<dbReference type="InterPro" id="IPR041503">
    <property type="entry name" value="AIMP2_thioredoxin"/>
</dbReference>
<dbReference type="GO" id="GO:0005829">
    <property type="term" value="C:cytosol"/>
    <property type="evidence" value="ECO:0007669"/>
    <property type="project" value="UniProtKB-SubCell"/>
</dbReference>
<dbReference type="Pfam" id="PF18569">
    <property type="entry name" value="Thioredoxin_16"/>
    <property type="match status" value="1"/>
</dbReference>
<keyword evidence="4" id="KW-0648">Protein biosynthesis</keyword>
<dbReference type="GO" id="GO:0006412">
    <property type="term" value="P:translation"/>
    <property type="evidence" value="ECO:0007669"/>
    <property type="project" value="UniProtKB-KW"/>
</dbReference>
<dbReference type="FunCoup" id="E2BIY9">
    <property type="interactions" value="354"/>
</dbReference>
<evidence type="ECO:0000313" key="7">
    <source>
        <dbReference type="EMBL" id="EFN84334.1"/>
    </source>
</evidence>
<dbReference type="SUPFAM" id="SSF47616">
    <property type="entry name" value="GST C-terminal domain-like"/>
    <property type="match status" value="1"/>
</dbReference>
<organism evidence="8">
    <name type="scientific">Harpegnathos saltator</name>
    <name type="common">Jerdon's jumping ant</name>
    <dbReference type="NCBI Taxonomy" id="610380"/>
    <lineage>
        <taxon>Eukaryota</taxon>
        <taxon>Metazoa</taxon>
        <taxon>Ecdysozoa</taxon>
        <taxon>Arthropoda</taxon>
        <taxon>Hexapoda</taxon>
        <taxon>Insecta</taxon>
        <taxon>Pterygota</taxon>
        <taxon>Neoptera</taxon>
        <taxon>Endopterygota</taxon>
        <taxon>Hymenoptera</taxon>
        <taxon>Apocrita</taxon>
        <taxon>Aculeata</taxon>
        <taxon>Formicoidea</taxon>
        <taxon>Formicidae</taxon>
        <taxon>Ponerinae</taxon>
        <taxon>Ponerini</taxon>
        <taxon>Harpegnathos</taxon>
    </lineage>
</organism>
<name>E2BIY9_HARSA</name>
<keyword evidence="5" id="KW-0539">Nucleus</keyword>
<reference evidence="7 8" key="1">
    <citation type="journal article" date="2010" name="Science">
        <title>Genomic comparison of the ants Camponotus floridanus and Harpegnathos saltator.</title>
        <authorList>
            <person name="Bonasio R."/>
            <person name="Zhang G."/>
            <person name="Ye C."/>
            <person name="Mutti N.S."/>
            <person name="Fang X."/>
            <person name="Qin N."/>
            <person name="Donahue G."/>
            <person name="Yang P."/>
            <person name="Li Q."/>
            <person name="Li C."/>
            <person name="Zhang P."/>
            <person name="Huang Z."/>
            <person name="Berger S.L."/>
            <person name="Reinberg D."/>
            <person name="Wang J."/>
            <person name="Liebig J."/>
        </authorList>
    </citation>
    <scope>NUCLEOTIDE SEQUENCE [LARGE SCALE GENOMIC DNA]</scope>
    <source>
        <strain evidence="7 8">R22 G/1</strain>
    </source>
</reference>